<name>A0ABR1XWR0_9PEZI</name>
<protein>
    <submittedName>
        <fullName evidence="1">Uncharacterized protein</fullName>
    </submittedName>
</protein>
<evidence type="ECO:0000313" key="2">
    <source>
        <dbReference type="Proteomes" id="UP001456524"/>
    </source>
</evidence>
<organism evidence="1 2">
    <name type="scientific">Phyllosticta citrichinensis</name>
    <dbReference type="NCBI Taxonomy" id="1130410"/>
    <lineage>
        <taxon>Eukaryota</taxon>
        <taxon>Fungi</taxon>
        <taxon>Dikarya</taxon>
        <taxon>Ascomycota</taxon>
        <taxon>Pezizomycotina</taxon>
        <taxon>Dothideomycetes</taxon>
        <taxon>Dothideomycetes incertae sedis</taxon>
        <taxon>Botryosphaeriales</taxon>
        <taxon>Phyllostictaceae</taxon>
        <taxon>Phyllosticta</taxon>
    </lineage>
</organism>
<comment type="caution">
    <text evidence="1">The sequence shown here is derived from an EMBL/GenBank/DDBJ whole genome shotgun (WGS) entry which is preliminary data.</text>
</comment>
<keyword evidence="2" id="KW-1185">Reference proteome</keyword>
<accession>A0ABR1XWR0</accession>
<evidence type="ECO:0000313" key="1">
    <source>
        <dbReference type="EMBL" id="KAK8169696.1"/>
    </source>
</evidence>
<reference evidence="1 2" key="1">
    <citation type="journal article" date="2022" name="G3 (Bethesda)">
        <title>Enemy or ally: a genomic approach to elucidate the lifestyle of Phyllosticta citrichinaensis.</title>
        <authorList>
            <person name="Buijs V.A."/>
            <person name="Groenewald J.Z."/>
            <person name="Haridas S."/>
            <person name="LaButti K.M."/>
            <person name="Lipzen A."/>
            <person name="Martin F.M."/>
            <person name="Barry K."/>
            <person name="Grigoriev I.V."/>
            <person name="Crous P.W."/>
            <person name="Seidl M.F."/>
        </authorList>
    </citation>
    <scope>NUCLEOTIDE SEQUENCE [LARGE SCALE GENOMIC DNA]</scope>
    <source>
        <strain evidence="1 2">CBS 129764</strain>
    </source>
</reference>
<sequence>MTAFWETGARTPATASTYAPLFDMAPRMKTRRRLCLLGERDSGLQSVHSVFIPEQIQRRTIPLFQNVDQNTQSLQTEGDSAASAGRPFYCRIPLCGDAGFSCAVVSWLKRRSPELLGDMADCARPLRRMRMYWNKEEVLLTNARETSNVCDVDMKVKAHVSKVDVSHDTLQQAPGRPDDSNQVGPHLIAVVIEAENCEKAQRKSRRWQ</sequence>
<proteinExistence type="predicted"/>
<gene>
    <name evidence="1" type="ORF">IWX90DRAFT_187737</name>
</gene>
<dbReference type="EMBL" id="JBBWUH010000004">
    <property type="protein sequence ID" value="KAK8169696.1"/>
    <property type="molecule type" value="Genomic_DNA"/>
</dbReference>
<dbReference type="Proteomes" id="UP001456524">
    <property type="component" value="Unassembled WGS sequence"/>
</dbReference>